<sequence length="171" mass="19186">MEIQIQPDGRLTKEQRAEITKGFEFMGLMAEGGRARKRKGLPLIVPKGEVPRLLRGCGRALSNQELRELLPEVPDEGIQLEGFLRLYEKAAELPLLNEYQLCEALQALDLTRRGTLDPKGLQDIMHSFGDRLTPSEVEKILEGLPRDGLGRVSCRLIARKLIKGPDDIPHL</sequence>
<proteinExistence type="predicted"/>
<dbReference type="SUPFAM" id="SSF47473">
    <property type="entry name" value="EF-hand"/>
    <property type="match status" value="1"/>
</dbReference>
<dbReference type="InterPro" id="IPR011992">
    <property type="entry name" value="EF-hand-dom_pair"/>
</dbReference>
<accession>A0A1Q9EQT6</accession>
<dbReference type="Gene3D" id="1.10.238.10">
    <property type="entry name" value="EF-hand"/>
    <property type="match status" value="1"/>
</dbReference>
<reference evidence="1 2" key="1">
    <citation type="submission" date="2016-02" db="EMBL/GenBank/DDBJ databases">
        <title>Genome analysis of coral dinoflagellate symbionts highlights evolutionary adaptations to a symbiotic lifestyle.</title>
        <authorList>
            <person name="Aranda M."/>
            <person name="Li Y."/>
            <person name="Liew Y.J."/>
            <person name="Baumgarten S."/>
            <person name="Simakov O."/>
            <person name="Wilson M."/>
            <person name="Piel J."/>
            <person name="Ashoor H."/>
            <person name="Bougouffa S."/>
            <person name="Bajic V.B."/>
            <person name="Ryu T."/>
            <person name="Ravasi T."/>
            <person name="Bayer T."/>
            <person name="Micklem G."/>
            <person name="Kim H."/>
            <person name="Bhak J."/>
            <person name="Lajeunesse T.C."/>
            <person name="Voolstra C.R."/>
        </authorList>
    </citation>
    <scope>NUCLEOTIDE SEQUENCE [LARGE SCALE GENOMIC DNA]</scope>
    <source>
        <strain evidence="1 2">CCMP2467</strain>
    </source>
</reference>
<dbReference type="Proteomes" id="UP000186817">
    <property type="component" value="Unassembled WGS sequence"/>
</dbReference>
<comment type="caution">
    <text evidence="1">The sequence shown here is derived from an EMBL/GenBank/DDBJ whole genome shotgun (WGS) entry which is preliminary data.</text>
</comment>
<protein>
    <submittedName>
        <fullName evidence="1">Myosin regulatory light chain</fullName>
    </submittedName>
</protein>
<evidence type="ECO:0000313" key="2">
    <source>
        <dbReference type="Proteomes" id="UP000186817"/>
    </source>
</evidence>
<gene>
    <name evidence="1" type="ORF">AK812_SmicGene6545</name>
</gene>
<name>A0A1Q9EQT6_SYMMI</name>
<evidence type="ECO:0000313" key="1">
    <source>
        <dbReference type="EMBL" id="OLQ09782.1"/>
    </source>
</evidence>
<keyword evidence="2" id="KW-1185">Reference proteome</keyword>
<dbReference type="OMA" id="NEYQLCE"/>
<organism evidence="1 2">
    <name type="scientific">Symbiodinium microadriaticum</name>
    <name type="common">Dinoflagellate</name>
    <name type="synonym">Zooxanthella microadriatica</name>
    <dbReference type="NCBI Taxonomy" id="2951"/>
    <lineage>
        <taxon>Eukaryota</taxon>
        <taxon>Sar</taxon>
        <taxon>Alveolata</taxon>
        <taxon>Dinophyceae</taxon>
        <taxon>Suessiales</taxon>
        <taxon>Symbiodiniaceae</taxon>
        <taxon>Symbiodinium</taxon>
    </lineage>
</organism>
<dbReference type="AlphaFoldDB" id="A0A1Q9EQT6"/>
<dbReference type="EMBL" id="LSRX01000090">
    <property type="protein sequence ID" value="OLQ09782.1"/>
    <property type="molecule type" value="Genomic_DNA"/>
</dbReference>
<dbReference type="OrthoDB" id="409085at2759"/>